<accession>A0A381PNI0</accession>
<keyword evidence="4" id="KW-0408">Iron</keyword>
<dbReference type="Pfam" id="PF04879">
    <property type="entry name" value="Molybdop_Fe4S4"/>
    <property type="match status" value="1"/>
</dbReference>
<dbReference type="InterPro" id="IPR006963">
    <property type="entry name" value="Mopterin_OxRdtase_4Fe-4S_dom"/>
</dbReference>
<sequence>VSVHINDTAVTVEQGTTLLQAARLAGVEIPTLCWAENLTPVNACRLCVVEQEGTRALIPSCSRLCEDGIRVETDSDRVRHSRRMILEFLASTNDLSQSAELQEWAESYQIDLDRYISPEKNNDEVKIEDDLFVRAYDRCVLCYKCVEACGDDAQHSFAIAIAGRGFDARVSTEYEVELPESACVYCGNCVGVCPTNALQFKVEFDLRESDEWRPEDQSTTETICSYCGVGCSLELHTQNNQIFKVTSPSDHSVTSGHLCIKGRFGWQYVHAPKYEPSKKS</sequence>
<evidence type="ECO:0000259" key="8">
    <source>
        <dbReference type="PROSITE" id="PS51669"/>
    </source>
</evidence>
<dbReference type="GO" id="GO:0051539">
    <property type="term" value="F:4 iron, 4 sulfur cluster binding"/>
    <property type="evidence" value="ECO:0007669"/>
    <property type="project" value="UniProtKB-KW"/>
</dbReference>
<dbReference type="PANTHER" id="PTHR24960">
    <property type="entry name" value="PHOTOSYSTEM I IRON-SULFUR CENTER-RELATED"/>
    <property type="match status" value="1"/>
</dbReference>
<dbReference type="GO" id="GO:0046872">
    <property type="term" value="F:metal ion binding"/>
    <property type="evidence" value="ECO:0007669"/>
    <property type="project" value="UniProtKB-KW"/>
</dbReference>
<dbReference type="PROSITE" id="PS51085">
    <property type="entry name" value="2FE2S_FER_2"/>
    <property type="match status" value="1"/>
</dbReference>
<dbReference type="InterPro" id="IPR050157">
    <property type="entry name" value="PSI_iron-sulfur_center"/>
</dbReference>
<dbReference type="Gene3D" id="3.10.20.740">
    <property type="match status" value="1"/>
</dbReference>
<dbReference type="Gene3D" id="2.20.25.90">
    <property type="entry name" value="ADC-like domains"/>
    <property type="match status" value="1"/>
</dbReference>
<dbReference type="InterPro" id="IPR017900">
    <property type="entry name" value="4Fe4S_Fe_S_CS"/>
</dbReference>
<evidence type="ECO:0000256" key="2">
    <source>
        <dbReference type="ARBA" id="ARBA00022723"/>
    </source>
</evidence>
<evidence type="ECO:0000313" key="9">
    <source>
        <dbReference type="EMBL" id="SUZ68581.1"/>
    </source>
</evidence>
<feature type="domain" description="4Fe-4S ferredoxin-type" evidence="7">
    <location>
        <begin position="174"/>
        <end position="203"/>
    </location>
</feature>
<dbReference type="InterPro" id="IPR036010">
    <property type="entry name" value="2Fe-2S_ferredoxin-like_sf"/>
</dbReference>
<dbReference type="InterPro" id="IPR001041">
    <property type="entry name" value="2Fe-2S_ferredoxin-type"/>
</dbReference>
<keyword evidence="5" id="KW-0411">Iron-sulfur</keyword>
<dbReference type="FunFam" id="2.20.25.90:FF:000001">
    <property type="entry name" value="Formate dehydrogenase subunit alpha"/>
    <property type="match status" value="1"/>
</dbReference>
<evidence type="ECO:0008006" key="10">
    <source>
        <dbReference type="Google" id="ProtNLM"/>
    </source>
</evidence>
<dbReference type="CDD" id="cd00207">
    <property type="entry name" value="fer2"/>
    <property type="match status" value="1"/>
</dbReference>
<dbReference type="PROSITE" id="PS00551">
    <property type="entry name" value="MOLYBDOPTERIN_PROK_1"/>
    <property type="match status" value="1"/>
</dbReference>
<name>A0A381PNI0_9ZZZZ</name>
<gene>
    <name evidence="9" type="ORF">METZ01_LOCUS21435</name>
</gene>
<dbReference type="SMART" id="SM00926">
    <property type="entry name" value="Molybdop_Fe4S4"/>
    <property type="match status" value="1"/>
</dbReference>
<evidence type="ECO:0000256" key="4">
    <source>
        <dbReference type="ARBA" id="ARBA00023004"/>
    </source>
</evidence>
<evidence type="ECO:0000256" key="1">
    <source>
        <dbReference type="ARBA" id="ARBA00022485"/>
    </source>
</evidence>
<dbReference type="EMBL" id="UINC01001039">
    <property type="protein sequence ID" value="SUZ68581.1"/>
    <property type="molecule type" value="Genomic_DNA"/>
</dbReference>
<evidence type="ECO:0000259" key="7">
    <source>
        <dbReference type="PROSITE" id="PS51379"/>
    </source>
</evidence>
<dbReference type="AlphaFoldDB" id="A0A381PNI0"/>
<dbReference type="PROSITE" id="PS51379">
    <property type="entry name" value="4FE4S_FER_2"/>
    <property type="match status" value="1"/>
</dbReference>
<feature type="domain" description="4Fe-4S Mo/W bis-MGD-type" evidence="8">
    <location>
        <begin position="217"/>
        <end position="273"/>
    </location>
</feature>
<keyword evidence="1" id="KW-0004">4Fe-4S</keyword>
<dbReference type="FunFam" id="3.30.70.20:FF:000035">
    <property type="entry name" value="Iron hydrogenase 1"/>
    <property type="match status" value="1"/>
</dbReference>
<dbReference type="SUPFAM" id="SSF54292">
    <property type="entry name" value="2Fe-2S ferredoxin-like"/>
    <property type="match status" value="1"/>
</dbReference>
<evidence type="ECO:0000256" key="3">
    <source>
        <dbReference type="ARBA" id="ARBA00022737"/>
    </source>
</evidence>
<dbReference type="PANTHER" id="PTHR24960:SF84">
    <property type="entry name" value="HYDROGENASE SUBUNIT"/>
    <property type="match status" value="1"/>
</dbReference>
<dbReference type="InterPro" id="IPR027467">
    <property type="entry name" value="MopterinOxRdtase_cofactor_BS"/>
</dbReference>
<dbReference type="GO" id="GO:0016491">
    <property type="term" value="F:oxidoreductase activity"/>
    <property type="evidence" value="ECO:0007669"/>
    <property type="project" value="InterPro"/>
</dbReference>
<dbReference type="PROSITE" id="PS00198">
    <property type="entry name" value="4FE4S_FER_1"/>
    <property type="match status" value="1"/>
</dbReference>
<feature type="non-terminal residue" evidence="9">
    <location>
        <position position="1"/>
    </location>
</feature>
<keyword evidence="2" id="KW-0479">Metal-binding</keyword>
<dbReference type="PROSITE" id="PS51669">
    <property type="entry name" value="4FE4S_MOW_BIS_MGD"/>
    <property type="match status" value="1"/>
</dbReference>
<dbReference type="SUPFAM" id="SSF53706">
    <property type="entry name" value="Formate dehydrogenase/DMSO reductase, domains 1-3"/>
    <property type="match status" value="1"/>
</dbReference>
<dbReference type="Pfam" id="PF13510">
    <property type="entry name" value="Fer2_4"/>
    <property type="match status" value="1"/>
</dbReference>
<evidence type="ECO:0000259" key="6">
    <source>
        <dbReference type="PROSITE" id="PS51085"/>
    </source>
</evidence>
<dbReference type="Gene3D" id="3.30.70.20">
    <property type="match status" value="1"/>
</dbReference>
<dbReference type="Pfam" id="PF00037">
    <property type="entry name" value="Fer4"/>
    <property type="match status" value="1"/>
</dbReference>
<evidence type="ECO:0000256" key="5">
    <source>
        <dbReference type="ARBA" id="ARBA00023014"/>
    </source>
</evidence>
<reference evidence="9" key="1">
    <citation type="submission" date="2018-05" db="EMBL/GenBank/DDBJ databases">
        <authorList>
            <person name="Lanie J.A."/>
            <person name="Ng W.-L."/>
            <person name="Kazmierczak K.M."/>
            <person name="Andrzejewski T.M."/>
            <person name="Davidsen T.M."/>
            <person name="Wayne K.J."/>
            <person name="Tettelin H."/>
            <person name="Glass J.I."/>
            <person name="Rusch D."/>
            <person name="Podicherti R."/>
            <person name="Tsui H.-C.T."/>
            <person name="Winkler M.E."/>
        </authorList>
    </citation>
    <scope>NUCLEOTIDE SEQUENCE</scope>
</reference>
<feature type="domain" description="2Fe-2S ferredoxin-type" evidence="6">
    <location>
        <begin position="1"/>
        <end position="77"/>
    </location>
</feature>
<protein>
    <recommendedName>
        <fullName evidence="10">Fe-S-binding domain-containing protein</fullName>
    </recommendedName>
</protein>
<dbReference type="InterPro" id="IPR017896">
    <property type="entry name" value="4Fe4S_Fe-S-bd"/>
</dbReference>
<keyword evidence="3" id="KW-0677">Repeat</keyword>
<dbReference type="SUPFAM" id="SSF54862">
    <property type="entry name" value="4Fe-4S ferredoxins"/>
    <property type="match status" value="1"/>
</dbReference>
<organism evidence="9">
    <name type="scientific">marine metagenome</name>
    <dbReference type="NCBI Taxonomy" id="408172"/>
    <lineage>
        <taxon>unclassified sequences</taxon>
        <taxon>metagenomes</taxon>
        <taxon>ecological metagenomes</taxon>
    </lineage>
</organism>
<proteinExistence type="predicted"/>